<protein>
    <submittedName>
        <fullName evidence="6">N-acyl homoserine lactone synthase</fullName>
    </submittedName>
</protein>
<feature type="domain" description="FAD/NAD(P)-binding" evidence="5">
    <location>
        <begin position="7"/>
        <end position="276"/>
    </location>
</feature>
<dbReference type="GO" id="GO:0050660">
    <property type="term" value="F:flavin adenine dinucleotide binding"/>
    <property type="evidence" value="ECO:0007669"/>
    <property type="project" value="TreeGrafter"/>
</dbReference>
<dbReference type="PRINTS" id="PR00368">
    <property type="entry name" value="FADPNR"/>
</dbReference>
<comment type="similarity">
    <text evidence="1">Belongs to the FAD-dependent oxidoreductase family.</text>
</comment>
<dbReference type="SUPFAM" id="SSF51905">
    <property type="entry name" value="FAD/NAD(P)-binding domain"/>
    <property type="match status" value="1"/>
</dbReference>
<dbReference type="GO" id="GO:0005737">
    <property type="term" value="C:cytoplasm"/>
    <property type="evidence" value="ECO:0007669"/>
    <property type="project" value="TreeGrafter"/>
</dbReference>
<dbReference type="OrthoDB" id="9781621at2"/>
<keyword evidence="3" id="KW-0274">FAD</keyword>
<dbReference type="PANTHER" id="PTHR43735:SF3">
    <property type="entry name" value="FERROPTOSIS SUPPRESSOR PROTEIN 1"/>
    <property type="match status" value="1"/>
</dbReference>
<dbReference type="Gene3D" id="3.50.50.100">
    <property type="match status" value="1"/>
</dbReference>
<evidence type="ECO:0000256" key="3">
    <source>
        <dbReference type="ARBA" id="ARBA00022827"/>
    </source>
</evidence>
<evidence type="ECO:0000313" key="6">
    <source>
        <dbReference type="EMBL" id="TSB02327.1"/>
    </source>
</evidence>
<keyword evidence="2" id="KW-0285">Flavoprotein</keyword>
<organism evidence="6 7">
    <name type="scientific">Sphingorhabdus contaminans</name>
    <dbReference type="NCBI Taxonomy" id="1343899"/>
    <lineage>
        <taxon>Bacteria</taxon>
        <taxon>Pseudomonadati</taxon>
        <taxon>Pseudomonadota</taxon>
        <taxon>Alphaproteobacteria</taxon>
        <taxon>Sphingomonadales</taxon>
        <taxon>Sphingomonadaceae</taxon>
        <taxon>Sphingorhabdus</taxon>
    </lineage>
</organism>
<keyword evidence="7" id="KW-1185">Reference proteome</keyword>
<dbReference type="Proteomes" id="UP000320160">
    <property type="component" value="Unassembled WGS sequence"/>
</dbReference>
<keyword evidence="4" id="KW-0560">Oxidoreductase</keyword>
<dbReference type="PANTHER" id="PTHR43735">
    <property type="entry name" value="APOPTOSIS-INDUCING FACTOR 1"/>
    <property type="match status" value="1"/>
</dbReference>
<evidence type="ECO:0000256" key="1">
    <source>
        <dbReference type="ARBA" id="ARBA00006442"/>
    </source>
</evidence>
<evidence type="ECO:0000259" key="5">
    <source>
        <dbReference type="Pfam" id="PF07992"/>
    </source>
</evidence>
<dbReference type="Pfam" id="PF07992">
    <property type="entry name" value="Pyr_redox_2"/>
    <property type="match status" value="1"/>
</dbReference>
<comment type="caution">
    <text evidence="6">The sequence shown here is derived from an EMBL/GenBank/DDBJ whole genome shotgun (WGS) entry which is preliminary data.</text>
</comment>
<dbReference type="RefSeq" id="WP_143777545.1">
    <property type="nucleotide sequence ID" value="NZ_VKKU01000002.1"/>
</dbReference>
<evidence type="ECO:0000256" key="4">
    <source>
        <dbReference type="ARBA" id="ARBA00023002"/>
    </source>
</evidence>
<evidence type="ECO:0000313" key="7">
    <source>
        <dbReference type="Proteomes" id="UP000320160"/>
    </source>
</evidence>
<dbReference type="InterPro" id="IPR023753">
    <property type="entry name" value="FAD/NAD-binding_dom"/>
</dbReference>
<proteinExistence type="inferred from homology"/>
<dbReference type="EMBL" id="VKKU01000002">
    <property type="protein sequence ID" value="TSB02327.1"/>
    <property type="molecule type" value="Genomic_DNA"/>
</dbReference>
<reference evidence="6 7" key="1">
    <citation type="submission" date="2019-07" db="EMBL/GenBank/DDBJ databases">
        <authorList>
            <person name="Park M."/>
        </authorList>
    </citation>
    <scope>NUCLEOTIDE SEQUENCE [LARGE SCALE GENOMIC DNA]</scope>
    <source>
        <strain evidence="6 7">KCTC32445</strain>
    </source>
</reference>
<gene>
    <name evidence="6" type="ORF">FOM92_14625</name>
</gene>
<name>A0A553WCB1_9SPHN</name>
<dbReference type="GO" id="GO:0004174">
    <property type="term" value="F:electron-transferring-flavoprotein dehydrogenase activity"/>
    <property type="evidence" value="ECO:0007669"/>
    <property type="project" value="TreeGrafter"/>
</dbReference>
<accession>A0A553WCB1</accession>
<dbReference type="InterPro" id="IPR036188">
    <property type="entry name" value="FAD/NAD-bd_sf"/>
</dbReference>
<evidence type="ECO:0000256" key="2">
    <source>
        <dbReference type="ARBA" id="ARBA00022630"/>
    </source>
</evidence>
<sequence length="365" mass="39251">MGSKEDFRVAIVGGGYAGFSLARMLDNHVDVTLIEAREAFVMTPATLRAVVEPDLLDEIVIPYDRLLNRGRVVHGRVVSIDPGGITLADDARIQADAIVVATGSRYAAPFKPQDDNIPSFKHTLISTAKQIAQSDSVVIVGSGAAGVELAGEIKVAFPGKKVTLVGDQSRLFPMYTEKLHKELTQRFNALGVTVSLNSPVRNLKQTSAPFTGQITLANGSVLSGLIIPTIGAHAADSPAHELPGVRCEPNGQLSVDSWLRPSRLPNVFVLGDLAATGDGMTIVAIGKHVPWMKRALLKLAAGQRVESLQPYKGWRIPPILVPLGPKLGVSVVPLGKEGMTVGDWFTSKIKGKNHFIPRYHKEFNR</sequence>
<dbReference type="AlphaFoldDB" id="A0A553WCB1"/>